<dbReference type="OrthoDB" id="2855464at2759"/>
<dbReference type="EMBL" id="KN835333">
    <property type="protein sequence ID" value="KIK39661.1"/>
    <property type="molecule type" value="Genomic_DNA"/>
</dbReference>
<feature type="compositionally biased region" description="Basic and acidic residues" evidence="1">
    <location>
        <begin position="124"/>
        <end position="134"/>
    </location>
</feature>
<feature type="compositionally biased region" description="Polar residues" evidence="1">
    <location>
        <begin position="105"/>
        <end position="114"/>
    </location>
</feature>
<reference evidence="2 3" key="1">
    <citation type="submission" date="2014-04" db="EMBL/GenBank/DDBJ databases">
        <authorList>
            <consortium name="DOE Joint Genome Institute"/>
            <person name="Kuo A."/>
            <person name="Ruytinx J."/>
            <person name="Rineau F."/>
            <person name="Colpaert J."/>
            <person name="Kohler A."/>
            <person name="Nagy L.G."/>
            <person name="Floudas D."/>
            <person name="Copeland A."/>
            <person name="Barry K.W."/>
            <person name="Cichocki N."/>
            <person name="Veneault-Fourrey C."/>
            <person name="LaButti K."/>
            <person name="Lindquist E.A."/>
            <person name="Lipzen A."/>
            <person name="Lundell T."/>
            <person name="Morin E."/>
            <person name="Murat C."/>
            <person name="Sun H."/>
            <person name="Tunlid A."/>
            <person name="Henrissat B."/>
            <person name="Grigoriev I.V."/>
            <person name="Hibbett D.S."/>
            <person name="Martin F."/>
            <person name="Nordberg H.P."/>
            <person name="Cantor M.N."/>
            <person name="Hua S.X."/>
        </authorList>
    </citation>
    <scope>NUCLEOTIDE SEQUENCE [LARGE SCALE GENOMIC DNA]</scope>
    <source>
        <strain evidence="2 3">UH-Slu-Lm8-n1</strain>
    </source>
</reference>
<dbReference type="Proteomes" id="UP000054485">
    <property type="component" value="Unassembled WGS sequence"/>
</dbReference>
<reference evidence="3" key="2">
    <citation type="submission" date="2015-01" db="EMBL/GenBank/DDBJ databases">
        <title>Evolutionary Origins and Diversification of the Mycorrhizal Mutualists.</title>
        <authorList>
            <consortium name="DOE Joint Genome Institute"/>
            <consortium name="Mycorrhizal Genomics Consortium"/>
            <person name="Kohler A."/>
            <person name="Kuo A."/>
            <person name="Nagy L.G."/>
            <person name="Floudas D."/>
            <person name="Copeland A."/>
            <person name="Barry K.W."/>
            <person name="Cichocki N."/>
            <person name="Veneault-Fourrey C."/>
            <person name="LaButti K."/>
            <person name="Lindquist E.A."/>
            <person name="Lipzen A."/>
            <person name="Lundell T."/>
            <person name="Morin E."/>
            <person name="Murat C."/>
            <person name="Riley R."/>
            <person name="Ohm R."/>
            <person name="Sun H."/>
            <person name="Tunlid A."/>
            <person name="Henrissat B."/>
            <person name="Grigoriev I.V."/>
            <person name="Hibbett D.S."/>
            <person name="Martin F."/>
        </authorList>
    </citation>
    <scope>NUCLEOTIDE SEQUENCE [LARGE SCALE GENOMIC DNA]</scope>
    <source>
        <strain evidence="3">UH-Slu-Lm8-n1</strain>
    </source>
</reference>
<keyword evidence="3" id="KW-1185">Reference proteome</keyword>
<gene>
    <name evidence="2" type="ORF">CY34DRAFT_14224</name>
</gene>
<dbReference type="AlphaFoldDB" id="A0A0D0AD72"/>
<evidence type="ECO:0000313" key="3">
    <source>
        <dbReference type="Proteomes" id="UP000054485"/>
    </source>
</evidence>
<evidence type="ECO:0000256" key="1">
    <source>
        <dbReference type="SAM" id="MobiDB-lite"/>
    </source>
</evidence>
<protein>
    <submittedName>
        <fullName evidence="2">Uncharacterized protein</fullName>
    </submittedName>
</protein>
<evidence type="ECO:0000313" key="2">
    <source>
        <dbReference type="EMBL" id="KIK39661.1"/>
    </source>
</evidence>
<name>A0A0D0AD72_9AGAM</name>
<dbReference type="HOGENOM" id="CLU_083407_0_0_1"/>
<organism evidence="2 3">
    <name type="scientific">Suillus luteus UH-Slu-Lm8-n1</name>
    <dbReference type="NCBI Taxonomy" id="930992"/>
    <lineage>
        <taxon>Eukaryota</taxon>
        <taxon>Fungi</taxon>
        <taxon>Dikarya</taxon>
        <taxon>Basidiomycota</taxon>
        <taxon>Agaricomycotina</taxon>
        <taxon>Agaricomycetes</taxon>
        <taxon>Agaricomycetidae</taxon>
        <taxon>Boletales</taxon>
        <taxon>Suillineae</taxon>
        <taxon>Suillaceae</taxon>
        <taxon>Suillus</taxon>
    </lineage>
</organism>
<dbReference type="InParanoid" id="A0A0D0AD72"/>
<feature type="region of interest" description="Disordered" evidence="1">
    <location>
        <begin position="74"/>
        <end position="140"/>
    </location>
</feature>
<sequence length="232" mass="25717">MHKSTPSPSAAVRSINNDCVASRSNTIKQTAAQAHTIDCVRAGCAVVDVHGVGTDWCTVNCLIDDHALIWKGRLRKPANPPPQSDAHSAKIAPRPPRIAPASRGAQGNNSNNRGKGTRGPRGKYQKEPERKQGLEEDEYAEDIQPKSVKCRVCKQILKCDNRSRYYPGLWIKHRRTCRAIRKMEAAKKLARERELGWIEASGEGSDGYEYHPPQMVGFSTSYVRGDWGGGER</sequence>
<accession>A0A0D0AD72</accession>
<proteinExistence type="predicted"/>